<feature type="region of interest" description="Disordered" evidence="1">
    <location>
        <begin position="134"/>
        <end position="164"/>
    </location>
</feature>
<sequence length="430" mass="48388">MPLDVLGRTRATLKESACPPWPSGPGNPLNLLRARDWGLQLFPMNEEFPFWCISGRSDGRPSGLENTAKLEKIQESEKSVPQINELVFVKTNQIPSAKPFKRSCRIIKCTSIANTKRTSLTKDLVNKFKNYRTTSNRGTLSRTKTQETTKKQVTEEKKDPKEEMATSNIEVMDQDGFQMAKVSKKSGSENIIDARGRAGTSSGIPTSNVFEIFKRPDLQNSGNENPTQQEKKTRIPPIVLQNGIGHYTNLVKNLTALLGHKNFSIAPAGKSGTRVFTTSMDDFNKVKENLVKENLGFHTFSQKEVITKKIIMRAAPRMDLNEVTQEMRDAGIEAKITALKPKSGLDGSTYLVQVPKSQDLKDIKKITGVQNIRVRLRRISETNNIVRQLLQADQYTHRRTGTFLAVCHTHKPLKTPINHDRHLINKSKKK</sequence>
<dbReference type="PANTHER" id="PTHR33626:SF2">
    <property type="match status" value="1"/>
</dbReference>
<feature type="compositionally biased region" description="Basic and acidic residues" evidence="1">
    <location>
        <begin position="144"/>
        <end position="164"/>
    </location>
</feature>
<organism evidence="2 3">
    <name type="scientific">Phyllotreta striolata</name>
    <name type="common">Striped flea beetle</name>
    <name type="synonym">Crioceris striolata</name>
    <dbReference type="NCBI Taxonomy" id="444603"/>
    <lineage>
        <taxon>Eukaryota</taxon>
        <taxon>Metazoa</taxon>
        <taxon>Ecdysozoa</taxon>
        <taxon>Arthropoda</taxon>
        <taxon>Hexapoda</taxon>
        <taxon>Insecta</taxon>
        <taxon>Pterygota</taxon>
        <taxon>Neoptera</taxon>
        <taxon>Endopterygota</taxon>
        <taxon>Coleoptera</taxon>
        <taxon>Polyphaga</taxon>
        <taxon>Cucujiformia</taxon>
        <taxon>Chrysomeloidea</taxon>
        <taxon>Chrysomelidae</taxon>
        <taxon>Galerucinae</taxon>
        <taxon>Alticini</taxon>
        <taxon>Phyllotreta</taxon>
    </lineage>
</organism>
<dbReference type="Proteomes" id="UP001153712">
    <property type="component" value="Unassembled WGS sequence"/>
</dbReference>
<dbReference type="PANTHER" id="PTHR33626">
    <property type="entry name" value="ZGC:158463"/>
    <property type="match status" value="1"/>
</dbReference>
<gene>
    <name evidence="2" type="ORF">PHYEVI_LOCUS11844</name>
</gene>
<evidence type="ECO:0000313" key="3">
    <source>
        <dbReference type="Proteomes" id="UP001153712"/>
    </source>
</evidence>
<comment type="caution">
    <text evidence="2">The sequence shown here is derived from an EMBL/GenBank/DDBJ whole genome shotgun (WGS) entry which is preliminary data.</text>
</comment>
<proteinExistence type="predicted"/>
<dbReference type="OrthoDB" id="6782961at2759"/>
<evidence type="ECO:0008006" key="4">
    <source>
        <dbReference type="Google" id="ProtNLM"/>
    </source>
</evidence>
<protein>
    <recommendedName>
        <fullName evidence="4">Pre-C2HC domain-containing protein</fullName>
    </recommendedName>
</protein>
<reference evidence="2" key="1">
    <citation type="submission" date="2022-01" db="EMBL/GenBank/DDBJ databases">
        <authorList>
            <person name="King R."/>
        </authorList>
    </citation>
    <scope>NUCLEOTIDE SEQUENCE</scope>
</reference>
<evidence type="ECO:0000313" key="2">
    <source>
        <dbReference type="EMBL" id="CAH1188790.1"/>
    </source>
</evidence>
<name>A0A9P0DSI1_PHYSR</name>
<accession>A0A9P0DSI1</accession>
<dbReference type="AlphaFoldDB" id="A0A9P0DSI1"/>
<dbReference type="EMBL" id="CAKJVH030000030">
    <property type="protein sequence ID" value="CAH1188790.1"/>
    <property type="molecule type" value="Genomic_DNA"/>
</dbReference>
<keyword evidence="3" id="KW-1185">Reference proteome</keyword>
<evidence type="ECO:0000256" key="1">
    <source>
        <dbReference type="SAM" id="MobiDB-lite"/>
    </source>
</evidence>